<dbReference type="AlphaFoldDB" id="A0A9D5JW33"/>
<dbReference type="InterPro" id="IPR000257">
    <property type="entry name" value="Uroporphyrinogen_deCOase"/>
</dbReference>
<dbReference type="GO" id="GO:0004853">
    <property type="term" value="F:uroporphyrinogen decarboxylase activity"/>
    <property type="evidence" value="ECO:0007669"/>
    <property type="project" value="InterPro"/>
</dbReference>
<sequence length="349" mass="39479">MHPYDRILRAARGEPIDRIPAVLWGFGQTYAPFAGLADRAYYADPATMLRAQLAFHERFPDTFTIPGIWPDHGSVPVASAFGCEVDFPADSPPRIISKAISDLSQVHTLPVADPKRSPYTRRILDYLAYFRDHIPDAVRQKFGFLDGHVHLGGPIDRACLIAGYEQVLLGMKITPQAVHDLLDRVVEFALRYIDAQREVVGSIKRISMSDHITGLTNRELFLEFILPRYNAIFDYADADLRFYHNETNWNHLIPDMPEIHCDVIHAGPDLDWARANRHIPQCIMGTLDPIQVLAEGTCEDIRADVRRILTQAERTTKLWFSTGGGMHPRTPPENMQCMIDAVAEFGRQP</sequence>
<gene>
    <name evidence="2" type="ORF">GF339_12285</name>
</gene>
<reference evidence="2" key="1">
    <citation type="submission" date="2019-11" db="EMBL/GenBank/DDBJ databases">
        <title>Microbial mats filling the niche in hypersaline microbial mats.</title>
        <authorList>
            <person name="Wong H.L."/>
            <person name="Macleod F.I."/>
            <person name="White R.A. III"/>
            <person name="Burns B.P."/>
        </authorList>
    </citation>
    <scope>NUCLEOTIDE SEQUENCE</scope>
    <source>
        <strain evidence="2">Rbin_158</strain>
    </source>
</reference>
<evidence type="ECO:0000259" key="1">
    <source>
        <dbReference type="Pfam" id="PF01208"/>
    </source>
</evidence>
<dbReference type="EMBL" id="WJJP01000398">
    <property type="protein sequence ID" value="MBD3325359.1"/>
    <property type="molecule type" value="Genomic_DNA"/>
</dbReference>
<dbReference type="GO" id="GO:0006779">
    <property type="term" value="P:porphyrin-containing compound biosynthetic process"/>
    <property type="evidence" value="ECO:0007669"/>
    <property type="project" value="InterPro"/>
</dbReference>
<dbReference type="InterPro" id="IPR052024">
    <property type="entry name" value="Methanogen_methyltrans"/>
</dbReference>
<dbReference type="PANTHER" id="PTHR47099">
    <property type="entry name" value="METHYLCOBAMIDE:COM METHYLTRANSFERASE MTBA"/>
    <property type="match status" value="1"/>
</dbReference>
<evidence type="ECO:0000313" key="2">
    <source>
        <dbReference type="EMBL" id="MBD3325359.1"/>
    </source>
</evidence>
<dbReference type="Pfam" id="PF01208">
    <property type="entry name" value="URO-D"/>
    <property type="match status" value="1"/>
</dbReference>
<dbReference type="InterPro" id="IPR038071">
    <property type="entry name" value="UROD/MetE-like_sf"/>
</dbReference>
<proteinExistence type="predicted"/>
<name>A0A9D5JW33_9BACT</name>
<accession>A0A9D5JW33</accession>
<dbReference type="SUPFAM" id="SSF51726">
    <property type="entry name" value="UROD/MetE-like"/>
    <property type="match status" value="1"/>
</dbReference>
<dbReference type="PANTHER" id="PTHR47099:SF1">
    <property type="entry name" value="METHYLCOBAMIDE:COM METHYLTRANSFERASE MTBA"/>
    <property type="match status" value="1"/>
</dbReference>
<feature type="domain" description="Uroporphyrinogen decarboxylase (URO-D)" evidence="1">
    <location>
        <begin position="4"/>
        <end position="344"/>
    </location>
</feature>
<protein>
    <recommendedName>
        <fullName evidence="1">Uroporphyrinogen decarboxylase (URO-D) domain-containing protein</fullName>
    </recommendedName>
</protein>
<dbReference type="Proteomes" id="UP000649604">
    <property type="component" value="Unassembled WGS sequence"/>
</dbReference>
<dbReference type="Gene3D" id="3.20.20.210">
    <property type="match status" value="1"/>
</dbReference>
<evidence type="ECO:0000313" key="3">
    <source>
        <dbReference type="Proteomes" id="UP000649604"/>
    </source>
</evidence>
<comment type="caution">
    <text evidence="2">The sequence shown here is derived from an EMBL/GenBank/DDBJ whole genome shotgun (WGS) entry which is preliminary data.</text>
</comment>
<organism evidence="2 3">
    <name type="scientific">candidate division KSB3 bacterium</name>
    <dbReference type="NCBI Taxonomy" id="2044937"/>
    <lineage>
        <taxon>Bacteria</taxon>
        <taxon>candidate division KSB3</taxon>
    </lineage>
</organism>